<name>A0A8S1NS82_9CILI</name>
<protein>
    <submittedName>
        <fullName evidence="2">Uncharacterized protein</fullName>
    </submittedName>
</protein>
<accession>A0A8S1NS82</accession>
<dbReference type="InterPro" id="IPR004000">
    <property type="entry name" value="Actin"/>
</dbReference>
<keyword evidence="1" id="KW-0472">Membrane</keyword>
<evidence type="ECO:0000313" key="2">
    <source>
        <dbReference type="EMBL" id="CAD8092343.1"/>
    </source>
</evidence>
<keyword evidence="1" id="KW-1133">Transmembrane helix</keyword>
<keyword evidence="1" id="KW-0812">Transmembrane</keyword>
<keyword evidence="3" id="KW-1185">Reference proteome</keyword>
<dbReference type="Pfam" id="PF00022">
    <property type="entry name" value="Actin"/>
    <property type="match status" value="1"/>
</dbReference>
<feature type="transmembrane region" description="Helical" evidence="1">
    <location>
        <begin position="138"/>
        <end position="156"/>
    </location>
</feature>
<reference evidence="2" key="1">
    <citation type="submission" date="2021-01" db="EMBL/GenBank/DDBJ databases">
        <authorList>
            <consortium name="Genoscope - CEA"/>
            <person name="William W."/>
        </authorList>
    </citation>
    <scope>NUCLEOTIDE SEQUENCE</scope>
</reference>
<dbReference type="EMBL" id="CAJJDN010000059">
    <property type="protein sequence ID" value="CAD8092343.1"/>
    <property type="molecule type" value="Genomic_DNA"/>
</dbReference>
<sequence length="219" mass="26036">MKKKLCYVTNNYDQEWKKKRKALAKKYHKNCQMSKSLFVNLVTQINLQTKLQLRRNLYKNIILSGGNEIFPELAEKMSKELKFLSPQPIKILVVVLPDRKSSIVLMDQSYHHCQHSKPCESQEMKKRKRLTIVRRKCFFVRYTLITSINLSFPFLIPNLCFTQKLILVFPLNIFIKMHTLTQKLVFQNINQRINIKFRIEFKSVLLDFGNRIQTIQNAL</sequence>
<organism evidence="2 3">
    <name type="scientific">Paramecium sonneborni</name>
    <dbReference type="NCBI Taxonomy" id="65129"/>
    <lineage>
        <taxon>Eukaryota</taxon>
        <taxon>Sar</taxon>
        <taxon>Alveolata</taxon>
        <taxon>Ciliophora</taxon>
        <taxon>Intramacronucleata</taxon>
        <taxon>Oligohymenophorea</taxon>
        <taxon>Peniculida</taxon>
        <taxon>Parameciidae</taxon>
        <taxon>Paramecium</taxon>
    </lineage>
</organism>
<dbReference type="OrthoDB" id="337660at2759"/>
<evidence type="ECO:0000313" key="3">
    <source>
        <dbReference type="Proteomes" id="UP000692954"/>
    </source>
</evidence>
<gene>
    <name evidence="2" type="ORF">PSON_ATCC_30995.1.T0590002</name>
</gene>
<dbReference type="AlphaFoldDB" id="A0A8S1NS82"/>
<evidence type="ECO:0000256" key="1">
    <source>
        <dbReference type="SAM" id="Phobius"/>
    </source>
</evidence>
<comment type="caution">
    <text evidence="2">The sequence shown here is derived from an EMBL/GenBank/DDBJ whole genome shotgun (WGS) entry which is preliminary data.</text>
</comment>
<proteinExistence type="predicted"/>
<dbReference type="Proteomes" id="UP000692954">
    <property type="component" value="Unassembled WGS sequence"/>
</dbReference>